<dbReference type="InterPro" id="IPR001254">
    <property type="entry name" value="Trypsin_dom"/>
</dbReference>
<keyword evidence="4" id="KW-1185">Reference proteome</keyword>
<proteinExistence type="predicted"/>
<accession>A0ABR3I155</accession>
<name>A0ABR3I155_LOXSC</name>
<dbReference type="PROSITE" id="PS50240">
    <property type="entry name" value="TRYPSIN_DOM"/>
    <property type="match status" value="1"/>
</dbReference>
<keyword evidence="1" id="KW-0732">Signal</keyword>
<dbReference type="PANTHER" id="PTHR24260">
    <property type="match status" value="1"/>
</dbReference>
<feature type="chain" id="PRO_5045516480" description="Peptidase S1 domain-containing protein" evidence="1">
    <location>
        <begin position="20"/>
        <end position="441"/>
    </location>
</feature>
<evidence type="ECO:0000256" key="1">
    <source>
        <dbReference type="SAM" id="SignalP"/>
    </source>
</evidence>
<evidence type="ECO:0000313" key="3">
    <source>
        <dbReference type="EMBL" id="KAL0882553.1"/>
    </source>
</evidence>
<organism evidence="3 4">
    <name type="scientific">Loxostege sticticalis</name>
    <name type="common">Beet webworm moth</name>
    <dbReference type="NCBI Taxonomy" id="481309"/>
    <lineage>
        <taxon>Eukaryota</taxon>
        <taxon>Metazoa</taxon>
        <taxon>Ecdysozoa</taxon>
        <taxon>Arthropoda</taxon>
        <taxon>Hexapoda</taxon>
        <taxon>Insecta</taxon>
        <taxon>Pterygota</taxon>
        <taxon>Neoptera</taxon>
        <taxon>Endopterygota</taxon>
        <taxon>Lepidoptera</taxon>
        <taxon>Glossata</taxon>
        <taxon>Ditrysia</taxon>
        <taxon>Pyraloidea</taxon>
        <taxon>Crambidae</taxon>
        <taxon>Pyraustinae</taxon>
        <taxon>Loxostege</taxon>
    </lineage>
</organism>
<dbReference type="InterPro" id="IPR009003">
    <property type="entry name" value="Peptidase_S1_PA"/>
</dbReference>
<dbReference type="InterPro" id="IPR043504">
    <property type="entry name" value="Peptidase_S1_PA_chymotrypsin"/>
</dbReference>
<evidence type="ECO:0000313" key="4">
    <source>
        <dbReference type="Proteomes" id="UP001549920"/>
    </source>
</evidence>
<feature type="signal peptide" evidence="1">
    <location>
        <begin position="1"/>
        <end position="19"/>
    </location>
</feature>
<dbReference type="Gene3D" id="2.40.10.10">
    <property type="entry name" value="Trypsin-like serine proteases"/>
    <property type="match status" value="1"/>
</dbReference>
<comment type="caution">
    <text evidence="3">The sequence shown here is derived from an EMBL/GenBank/DDBJ whole genome shotgun (WGS) entry which is preliminary data.</text>
</comment>
<sequence length="441" mass="49166">MEGFKCLILLIFYIVKVESLAIKGTPLTRYNPCGLGVVHFDKVTDRYWLGVLNLGLYRNLAEPEIELQFEKKTRIFLNLGNSSATSMEEGLAFLIRPSRPIPKRYTFYLALEGLGENDTHVPTITKFAMNNITLCSDAIKTAQTLESLDVAVNDNKYQAHICGRKFFNHTELTSVGSEAKAGDWPWHVFILFHNTTSDRFYNRCGGTIISMTAVLTACHCVGNEGVPLSADMLSVVAGISKQVGRKQIGKQISRVNEVVLNLNYKDGIPSADLAVLKVDNFRYTAYVQPICIWGPIYSKQYLIGRQATVVGFGSDVNENYDGVLKAIFTTVQNDTTCWNYGDYYVKAINEFTICAGNGPTSEINVMKGDSGGGLVIPVMQPDQKVSWFLRGVVSQCVSSYPGKCDPHYYAIYTDVGPHYSWILHHSGLQFEPNPYQQDYVS</sequence>
<protein>
    <recommendedName>
        <fullName evidence="2">Peptidase S1 domain-containing protein</fullName>
    </recommendedName>
</protein>
<dbReference type="Proteomes" id="UP001549920">
    <property type="component" value="Unassembled WGS sequence"/>
</dbReference>
<dbReference type="InterPro" id="IPR051333">
    <property type="entry name" value="CLIP_Serine_Protease"/>
</dbReference>
<gene>
    <name evidence="3" type="ORF">ABMA27_001009</name>
</gene>
<evidence type="ECO:0000259" key="2">
    <source>
        <dbReference type="PROSITE" id="PS50240"/>
    </source>
</evidence>
<feature type="domain" description="Peptidase S1" evidence="2">
    <location>
        <begin position="174"/>
        <end position="427"/>
    </location>
</feature>
<dbReference type="CDD" id="cd00190">
    <property type="entry name" value="Tryp_SPc"/>
    <property type="match status" value="1"/>
</dbReference>
<dbReference type="EMBL" id="JBEUOH010000010">
    <property type="protein sequence ID" value="KAL0882553.1"/>
    <property type="molecule type" value="Genomic_DNA"/>
</dbReference>
<dbReference type="SUPFAM" id="SSF50494">
    <property type="entry name" value="Trypsin-like serine proteases"/>
    <property type="match status" value="1"/>
</dbReference>
<dbReference type="PANTHER" id="PTHR24260:SF136">
    <property type="entry name" value="GH08193P-RELATED"/>
    <property type="match status" value="1"/>
</dbReference>
<dbReference type="Pfam" id="PF00089">
    <property type="entry name" value="Trypsin"/>
    <property type="match status" value="1"/>
</dbReference>
<reference evidence="3 4" key="1">
    <citation type="submission" date="2024-06" db="EMBL/GenBank/DDBJ databases">
        <title>A chromosome-level genome assembly of beet webworm, Loxostege sticticalis.</title>
        <authorList>
            <person name="Zhang Y."/>
        </authorList>
    </citation>
    <scope>NUCLEOTIDE SEQUENCE [LARGE SCALE GENOMIC DNA]</scope>
    <source>
        <strain evidence="3">AQ026</strain>
        <tissue evidence="3">Whole body</tissue>
    </source>
</reference>
<dbReference type="SMART" id="SM00020">
    <property type="entry name" value="Tryp_SPc"/>
    <property type="match status" value="1"/>
</dbReference>